<dbReference type="AlphaFoldDB" id="A0A2A9DRL9"/>
<accession>A0A2A9DRL9</accession>
<sequence>MLPFVSGMYTGLDLAAESTKTGLAGVSVTASGKFRVESVSVGVHDAAVVEAAGTATKVGVDVPVGWPGPFVELITAHTSGSAHTPPSSDKQWRRQFVYRATDLWAQENFGLRPLSVSADLIAHPALRWVALEAQLRERAIPCARDGSEKICEVYPAGALQQWSIPHRGYKGTSEKAREQRSTIMAALEKKLHLQWGGCAQLLRENDDALDAVIAALVAAHVHTGHAYGPPEHLHKEAQQEGWLWLPAGDVDKQ</sequence>
<dbReference type="RefSeq" id="WP_048380444.1">
    <property type="nucleotide sequence ID" value="NZ_LDYE01000007.1"/>
</dbReference>
<evidence type="ECO:0000313" key="2">
    <source>
        <dbReference type="Proteomes" id="UP000221653"/>
    </source>
</evidence>
<comment type="caution">
    <text evidence="1">The sequence shown here is derived from an EMBL/GenBank/DDBJ whole genome shotgun (WGS) entry which is preliminary data.</text>
</comment>
<dbReference type="EMBL" id="PDJF01000001">
    <property type="protein sequence ID" value="PFG29006.1"/>
    <property type="molecule type" value="Genomic_DNA"/>
</dbReference>
<dbReference type="STRING" id="1724.GCA_001044175_01998"/>
<dbReference type="OrthoDB" id="4870479at2"/>
<proteinExistence type="predicted"/>
<evidence type="ECO:0000313" key="1">
    <source>
        <dbReference type="EMBL" id="PFG29006.1"/>
    </source>
</evidence>
<dbReference type="Proteomes" id="UP000221653">
    <property type="component" value="Unassembled WGS sequence"/>
</dbReference>
<dbReference type="Pfam" id="PF04250">
    <property type="entry name" value="DUF429"/>
    <property type="match status" value="1"/>
</dbReference>
<reference evidence="1 2" key="1">
    <citation type="submission" date="2017-10" db="EMBL/GenBank/DDBJ databases">
        <title>Sequencing the genomes of 1000 actinobacteria strains.</title>
        <authorList>
            <person name="Klenk H.-P."/>
        </authorList>
    </citation>
    <scope>NUCLEOTIDE SEQUENCE [LARGE SCALE GENOMIC DNA]</scope>
    <source>
        <strain evidence="1 2">DSM 20688</strain>
    </source>
</reference>
<protein>
    <submittedName>
        <fullName evidence="1">Uncharacterized protein DUF429</fullName>
    </submittedName>
</protein>
<dbReference type="InterPro" id="IPR007362">
    <property type="entry name" value="DUF429"/>
</dbReference>
<organism evidence="1 2">
    <name type="scientific">Corynebacterium renale</name>
    <dbReference type="NCBI Taxonomy" id="1724"/>
    <lineage>
        <taxon>Bacteria</taxon>
        <taxon>Bacillati</taxon>
        <taxon>Actinomycetota</taxon>
        <taxon>Actinomycetes</taxon>
        <taxon>Mycobacteriales</taxon>
        <taxon>Corynebacteriaceae</taxon>
        <taxon>Corynebacterium</taxon>
    </lineage>
</organism>
<gene>
    <name evidence="1" type="ORF">ATK06_2138</name>
</gene>
<keyword evidence="2" id="KW-1185">Reference proteome</keyword>
<name>A0A2A9DRL9_9CORY</name>